<dbReference type="Proteomes" id="UP000306102">
    <property type="component" value="Unassembled WGS sequence"/>
</dbReference>
<dbReference type="STRING" id="542762.A0A4S4E8C6"/>
<evidence type="ECO:0000313" key="3">
    <source>
        <dbReference type="EMBL" id="THG12339.1"/>
    </source>
</evidence>
<evidence type="ECO:0000313" key="4">
    <source>
        <dbReference type="Proteomes" id="UP000306102"/>
    </source>
</evidence>
<dbReference type="EMBL" id="SDRB02006609">
    <property type="protein sequence ID" value="THG12339.1"/>
    <property type="molecule type" value="Genomic_DNA"/>
</dbReference>
<feature type="transmembrane region" description="Helical" evidence="2">
    <location>
        <begin position="84"/>
        <end position="103"/>
    </location>
</feature>
<feature type="region of interest" description="Disordered" evidence="1">
    <location>
        <begin position="43"/>
        <end position="74"/>
    </location>
</feature>
<feature type="compositionally biased region" description="Pro residues" evidence="1">
    <location>
        <begin position="52"/>
        <end position="64"/>
    </location>
</feature>
<protein>
    <submittedName>
        <fullName evidence="3">Uncharacterized protein</fullName>
    </submittedName>
</protein>
<dbReference type="PANTHER" id="PTHR37706:SF2">
    <property type="entry name" value="TRANSMEMBRANE PROTEIN"/>
    <property type="match status" value="1"/>
</dbReference>
<gene>
    <name evidence="3" type="ORF">TEA_001526</name>
</gene>
<dbReference type="AlphaFoldDB" id="A0A4S4E8C6"/>
<proteinExistence type="predicted"/>
<reference evidence="3 4" key="1">
    <citation type="journal article" date="2018" name="Proc. Natl. Acad. Sci. U.S.A.">
        <title>Draft genome sequence of Camellia sinensis var. sinensis provides insights into the evolution of the tea genome and tea quality.</title>
        <authorList>
            <person name="Wei C."/>
            <person name="Yang H."/>
            <person name="Wang S."/>
            <person name="Zhao J."/>
            <person name="Liu C."/>
            <person name="Gao L."/>
            <person name="Xia E."/>
            <person name="Lu Y."/>
            <person name="Tai Y."/>
            <person name="She G."/>
            <person name="Sun J."/>
            <person name="Cao H."/>
            <person name="Tong W."/>
            <person name="Gao Q."/>
            <person name="Li Y."/>
            <person name="Deng W."/>
            <person name="Jiang X."/>
            <person name="Wang W."/>
            <person name="Chen Q."/>
            <person name="Zhang S."/>
            <person name="Li H."/>
            <person name="Wu J."/>
            <person name="Wang P."/>
            <person name="Li P."/>
            <person name="Shi C."/>
            <person name="Zheng F."/>
            <person name="Jian J."/>
            <person name="Huang B."/>
            <person name="Shan D."/>
            <person name="Shi M."/>
            <person name="Fang C."/>
            <person name="Yue Y."/>
            <person name="Li F."/>
            <person name="Li D."/>
            <person name="Wei S."/>
            <person name="Han B."/>
            <person name="Jiang C."/>
            <person name="Yin Y."/>
            <person name="Xia T."/>
            <person name="Zhang Z."/>
            <person name="Bennetzen J.L."/>
            <person name="Zhao S."/>
            <person name="Wan X."/>
        </authorList>
    </citation>
    <scope>NUCLEOTIDE SEQUENCE [LARGE SCALE GENOMIC DNA]</scope>
    <source>
        <strain evidence="4">cv. Shuchazao</strain>
        <tissue evidence="3">Leaf</tissue>
    </source>
</reference>
<dbReference type="PANTHER" id="PTHR37706">
    <property type="entry name" value="TRANSMEMBRANE PROTEIN"/>
    <property type="match status" value="1"/>
</dbReference>
<keyword evidence="2" id="KW-1133">Transmembrane helix</keyword>
<organism evidence="3 4">
    <name type="scientific">Camellia sinensis var. sinensis</name>
    <name type="common">China tea</name>
    <dbReference type="NCBI Taxonomy" id="542762"/>
    <lineage>
        <taxon>Eukaryota</taxon>
        <taxon>Viridiplantae</taxon>
        <taxon>Streptophyta</taxon>
        <taxon>Embryophyta</taxon>
        <taxon>Tracheophyta</taxon>
        <taxon>Spermatophyta</taxon>
        <taxon>Magnoliopsida</taxon>
        <taxon>eudicotyledons</taxon>
        <taxon>Gunneridae</taxon>
        <taxon>Pentapetalae</taxon>
        <taxon>asterids</taxon>
        <taxon>Ericales</taxon>
        <taxon>Theaceae</taxon>
        <taxon>Camellia</taxon>
    </lineage>
</organism>
<evidence type="ECO:0000256" key="1">
    <source>
        <dbReference type="SAM" id="MobiDB-lite"/>
    </source>
</evidence>
<keyword evidence="4" id="KW-1185">Reference proteome</keyword>
<keyword evidence="2" id="KW-0472">Membrane</keyword>
<evidence type="ECO:0000256" key="2">
    <source>
        <dbReference type="SAM" id="Phobius"/>
    </source>
</evidence>
<sequence>MALSFYPATSTISTPPLRLLSHQNHLPLTIHLHRSSPNPHRFPCRCLAASPGGPPPPQPDPPTGDDPTPSEGPTATLSRLQDTLQIFFAVLFWMSLFFWASAWDGKNNGRPGKGKVLVKPAQFTQGITVLVQMYEDYLKSVLVKPAQVYEGIAATGKYAWTPGADFKSVGTDDVPVPMDKEDCEDSSGLPPCQPAQHSEHTVEDFYAYVE</sequence>
<name>A0A4S4E8C6_CAMSN</name>
<keyword evidence="2" id="KW-0812">Transmembrane</keyword>
<accession>A0A4S4E8C6</accession>
<feature type="compositionally biased region" description="Low complexity" evidence="1">
    <location>
        <begin position="65"/>
        <end position="74"/>
    </location>
</feature>
<comment type="caution">
    <text evidence="3">The sequence shown here is derived from an EMBL/GenBank/DDBJ whole genome shotgun (WGS) entry which is preliminary data.</text>
</comment>